<dbReference type="GO" id="GO:0019674">
    <property type="term" value="P:NAD+ metabolic process"/>
    <property type="evidence" value="ECO:0007669"/>
    <property type="project" value="InterPro"/>
</dbReference>
<dbReference type="GO" id="GO:0003951">
    <property type="term" value="F:NAD+ kinase activity"/>
    <property type="evidence" value="ECO:0007669"/>
    <property type="project" value="InterPro"/>
</dbReference>
<dbReference type="InterPro" id="IPR016064">
    <property type="entry name" value="NAD/diacylglycerol_kinase_sf"/>
</dbReference>
<name>A0A382I434_9ZZZZ</name>
<proteinExistence type="predicted"/>
<dbReference type="NCBIfam" id="NF003406">
    <property type="entry name" value="PRK04761.1"/>
    <property type="match status" value="1"/>
</dbReference>
<sequence length="239" mass="26646">MSAKDKFVALYGQNKVENADIIVPIGGDGFLLKNLHDFHELKKPFFGLNYGSVGFLMNSQSDENLETIINNAQKTILNPLQMKASDKKDKIFNSIAYNEVSIMRQTHQAAKINIKINDIERMNGLICDGVLVSTAAGSTAYNLSAHGSIIPLDSNLLALTPISAFRPRRWRGALLSEKTKINLEVTSSDSRPASITADHNEFRNIIKAEIHSSNNNSCVILFDNKQSMEERILKEQFYS</sequence>
<dbReference type="EMBL" id="UINC01064884">
    <property type="protein sequence ID" value="SVB93977.1"/>
    <property type="molecule type" value="Genomic_DNA"/>
</dbReference>
<reference evidence="1" key="1">
    <citation type="submission" date="2018-05" db="EMBL/GenBank/DDBJ databases">
        <authorList>
            <person name="Lanie J.A."/>
            <person name="Ng W.-L."/>
            <person name="Kazmierczak K.M."/>
            <person name="Andrzejewski T.M."/>
            <person name="Davidsen T.M."/>
            <person name="Wayne K.J."/>
            <person name="Tettelin H."/>
            <person name="Glass J.I."/>
            <person name="Rusch D."/>
            <person name="Podicherti R."/>
            <person name="Tsui H.-C.T."/>
            <person name="Winkler M.E."/>
        </authorList>
    </citation>
    <scope>NUCLEOTIDE SEQUENCE</scope>
</reference>
<organism evidence="1">
    <name type="scientific">marine metagenome</name>
    <dbReference type="NCBI Taxonomy" id="408172"/>
    <lineage>
        <taxon>unclassified sequences</taxon>
        <taxon>metagenomes</taxon>
        <taxon>ecological metagenomes</taxon>
    </lineage>
</organism>
<evidence type="ECO:0008006" key="2">
    <source>
        <dbReference type="Google" id="ProtNLM"/>
    </source>
</evidence>
<dbReference type="PANTHER" id="PTHR20275">
    <property type="entry name" value="NAD KINASE"/>
    <property type="match status" value="1"/>
</dbReference>
<evidence type="ECO:0000313" key="1">
    <source>
        <dbReference type="EMBL" id="SVB93977.1"/>
    </source>
</evidence>
<dbReference type="Gene3D" id="3.40.50.10330">
    <property type="entry name" value="Probable inorganic polyphosphate/atp-NAD kinase, domain 1"/>
    <property type="match status" value="1"/>
</dbReference>
<dbReference type="InterPro" id="IPR017437">
    <property type="entry name" value="ATP-NAD_kinase_PpnK-typ_C"/>
</dbReference>
<dbReference type="AlphaFoldDB" id="A0A382I434"/>
<dbReference type="SUPFAM" id="SSF111331">
    <property type="entry name" value="NAD kinase/diacylglycerol kinase-like"/>
    <property type="match status" value="1"/>
</dbReference>
<dbReference type="Gene3D" id="2.60.200.30">
    <property type="entry name" value="Probable inorganic polyphosphate/atp-NAD kinase, domain 2"/>
    <property type="match status" value="1"/>
</dbReference>
<protein>
    <recommendedName>
        <fullName evidence="2">NAD kinase</fullName>
    </recommendedName>
</protein>
<accession>A0A382I434</accession>
<dbReference type="GO" id="GO:0006741">
    <property type="term" value="P:NADP+ biosynthetic process"/>
    <property type="evidence" value="ECO:0007669"/>
    <property type="project" value="TreeGrafter"/>
</dbReference>
<dbReference type="Pfam" id="PF20143">
    <property type="entry name" value="NAD_kinase_C"/>
    <property type="match status" value="1"/>
</dbReference>
<gene>
    <name evidence="1" type="ORF">METZ01_LOCUS246831</name>
</gene>
<dbReference type="PANTHER" id="PTHR20275:SF0">
    <property type="entry name" value="NAD KINASE"/>
    <property type="match status" value="1"/>
</dbReference>
<dbReference type="InterPro" id="IPR017438">
    <property type="entry name" value="ATP-NAD_kinase_N"/>
</dbReference>